<keyword evidence="4" id="KW-1185">Reference proteome</keyword>
<dbReference type="Gene3D" id="3.40.525.10">
    <property type="entry name" value="CRAL-TRIO lipid binding domain"/>
    <property type="match status" value="1"/>
</dbReference>
<dbReference type="EMBL" id="UXUI01008037">
    <property type="protein sequence ID" value="VDD90296.1"/>
    <property type="molecule type" value="Genomic_DNA"/>
</dbReference>
<dbReference type="PROSITE" id="PS50191">
    <property type="entry name" value="CRAL_TRIO"/>
    <property type="match status" value="1"/>
</dbReference>
<proteinExistence type="predicted"/>
<evidence type="ECO:0000313" key="5">
    <source>
        <dbReference type="WBParaSite" id="EVEC_0000541601-mRNA-1"/>
    </source>
</evidence>
<organism evidence="5">
    <name type="scientific">Enterobius vermicularis</name>
    <name type="common">Human pinworm</name>
    <dbReference type="NCBI Taxonomy" id="51028"/>
    <lineage>
        <taxon>Eukaryota</taxon>
        <taxon>Metazoa</taxon>
        <taxon>Ecdysozoa</taxon>
        <taxon>Nematoda</taxon>
        <taxon>Chromadorea</taxon>
        <taxon>Rhabditida</taxon>
        <taxon>Spirurina</taxon>
        <taxon>Oxyuridomorpha</taxon>
        <taxon>Oxyuroidea</taxon>
        <taxon>Oxyuridae</taxon>
        <taxon>Enterobius</taxon>
    </lineage>
</organism>
<sequence>MGSTVIDPSDKVLIEKLRIAIAEELKLVPAYDDDLSLLRWIVGWDRKIDIIIPKIKFSLRAISALGIDKADLNSIEKITDYCDAISVPLQYLPGSLLGYDKENNVISLQMIGRLDTHGLLPCVKNSDLYVLRIAESEGVMNLIRENEKRYNRQLGTTVIIDLEGLSTDMLHMPAIKVITAMLSQLQEMFPDVIRRILIINSPSFIQFVWSLFSPCLAKQTKQKVQFLGSDWKTKLKEYIDENVLYENWGGTRPSETPYGHVRTGGKVPRDLRYDRNNDPPPEQLKKIVITARSVGFVPFVVKGDYNPNRKLYWWWRLEKGDIIFSLTRAADENSTVAEDPNDTVVRPKFRLQTEYVPEEGQVSCASPGTYKLVFDNMYGKFWSKTVNYLIKVIE</sequence>
<dbReference type="Pfam" id="PF00650">
    <property type="entry name" value="CRAL_TRIO"/>
    <property type="match status" value="1"/>
</dbReference>
<gene>
    <name evidence="3" type="ORF">EVEC_LOCUS5047</name>
</gene>
<dbReference type="InterPro" id="IPR001251">
    <property type="entry name" value="CRAL-TRIO_dom"/>
</dbReference>
<dbReference type="SMART" id="SM00516">
    <property type="entry name" value="SEC14"/>
    <property type="match status" value="1"/>
</dbReference>
<dbReference type="PANTHER" id="PTHR23324">
    <property type="entry name" value="SEC14 RELATED PROTEIN"/>
    <property type="match status" value="1"/>
</dbReference>
<evidence type="ECO:0000259" key="2">
    <source>
        <dbReference type="PROSITE" id="PS50866"/>
    </source>
</evidence>
<feature type="domain" description="GOLD" evidence="2">
    <location>
        <begin position="281"/>
        <end position="392"/>
    </location>
</feature>
<dbReference type="SUPFAM" id="SSF101576">
    <property type="entry name" value="Supernatant protein factor (SPF), C-terminal domain"/>
    <property type="match status" value="1"/>
</dbReference>
<dbReference type="InterPro" id="IPR036865">
    <property type="entry name" value="CRAL-TRIO_dom_sf"/>
</dbReference>
<dbReference type="CDD" id="cd00170">
    <property type="entry name" value="SEC14"/>
    <property type="match status" value="1"/>
</dbReference>
<dbReference type="Gene3D" id="2.60.120.680">
    <property type="entry name" value="GOLD domain"/>
    <property type="match status" value="1"/>
</dbReference>
<dbReference type="InterPro" id="IPR051064">
    <property type="entry name" value="SEC14/CRAL-TRIO_domain"/>
</dbReference>
<protein>
    <submittedName>
        <fullName evidence="5">CRAL-TRIO domain-containing protein</fullName>
    </submittedName>
</protein>
<dbReference type="PANTHER" id="PTHR23324:SF88">
    <property type="entry name" value="CRAL-TRIO DOMAIN-CONTAINING PROTEIN"/>
    <property type="match status" value="1"/>
</dbReference>
<reference evidence="3 4" key="2">
    <citation type="submission" date="2018-10" db="EMBL/GenBank/DDBJ databases">
        <authorList>
            <consortium name="Pathogen Informatics"/>
        </authorList>
    </citation>
    <scope>NUCLEOTIDE SEQUENCE [LARGE SCALE GENOMIC DNA]</scope>
</reference>
<evidence type="ECO:0000259" key="1">
    <source>
        <dbReference type="PROSITE" id="PS50191"/>
    </source>
</evidence>
<evidence type="ECO:0000313" key="4">
    <source>
        <dbReference type="Proteomes" id="UP000274131"/>
    </source>
</evidence>
<dbReference type="InterPro" id="IPR036598">
    <property type="entry name" value="GOLD_dom_sf"/>
</dbReference>
<dbReference type="InterPro" id="IPR009038">
    <property type="entry name" value="GOLD_dom"/>
</dbReference>
<dbReference type="SUPFAM" id="SSF52087">
    <property type="entry name" value="CRAL/TRIO domain"/>
    <property type="match status" value="1"/>
</dbReference>
<accession>A0A0N4V5C5</accession>
<dbReference type="PROSITE" id="PS50866">
    <property type="entry name" value="GOLD"/>
    <property type="match status" value="1"/>
</dbReference>
<reference evidence="5" key="1">
    <citation type="submission" date="2017-02" db="UniProtKB">
        <authorList>
            <consortium name="WormBaseParasite"/>
        </authorList>
    </citation>
    <scope>IDENTIFICATION</scope>
</reference>
<dbReference type="STRING" id="51028.A0A0N4V5C5"/>
<feature type="domain" description="CRAL-TRIO" evidence="1">
    <location>
        <begin position="84"/>
        <end position="256"/>
    </location>
</feature>
<dbReference type="OrthoDB" id="1434354at2759"/>
<evidence type="ECO:0000313" key="3">
    <source>
        <dbReference type="EMBL" id="VDD90296.1"/>
    </source>
</evidence>
<name>A0A0N4V5C5_ENTVE</name>
<dbReference type="WBParaSite" id="EVEC_0000541601-mRNA-1">
    <property type="protein sequence ID" value="EVEC_0000541601-mRNA-1"/>
    <property type="gene ID" value="EVEC_0000541601"/>
</dbReference>
<dbReference type="GO" id="GO:0005737">
    <property type="term" value="C:cytoplasm"/>
    <property type="evidence" value="ECO:0007669"/>
    <property type="project" value="TreeGrafter"/>
</dbReference>
<dbReference type="AlphaFoldDB" id="A0A0N4V5C5"/>
<dbReference type="Proteomes" id="UP000274131">
    <property type="component" value="Unassembled WGS sequence"/>
</dbReference>